<gene>
    <name evidence="2" type="ORF">I8752_35200</name>
</gene>
<dbReference type="Proteomes" id="UP000662314">
    <property type="component" value="Unassembled WGS sequence"/>
</dbReference>
<keyword evidence="1" id="KW-0472">Membrane</keyword>
<protein>
    <recommendedName>
        <fullName evidence="4">DUF1574 domain-containing protein</fullName>
    </recommendedName>
</protein>
<evidence type="ECO:0000313" key="3">
    <source>
        <dbReference type="Proteomes" id="UP000662314"/>
    </source>
</evidence>
<keyword evidence="1" id="KW-0812">Transmembrane</keyword>
<evidence type="ECO:0000256" key="1">
    <source>
        <dbReference type="SAM" id="Phobius"/>
    </source>
</evidence>
<keyword evidence="3" id="KW-1185">Reference proteome</keyword>
<proteinExistence type="predicted"/>
<organism evidence="2 3">
    <name type="scientific">Dendronalium phyllosphericum CENA369</name>
    <dbReference type="NCBI Taxonomy" id="1725256"/>
    <lineage>
        <taxon>Bacteria</taxon>
        <taxon>Bacillati</taxon>
        <taxon>Cyanobacteriota</taxon>
        <taxon>Cyanophyceae</taxon>
        <taxon>Nostocales</taxon>
        <taxon>Nostocaceae</taxon>
        <taxon>Dendronalium</taxon>
        <taxon>Dendronalium phyllosphericum</taxon>
    </lineage>
</organism>
<keyword evidence="1" id="KW-1133">Transmembrane helix</keyword>
<dbReference type="AlphaFoldDB" id="A0A8J7IVJ0"/>
<reference evidence="2 3" key="1">
    <citation type="journal article" date="2021" name="Int. J. Syst. Evol. Microbiol.">
        <title>Amazonocrinis nigriterrae gen. nov., sp. nov., Atlanticothrix silvestris gen. nov., sp. nov. and Dendronalium phyllosphericum gen. nov., sp. nov., nostocacean cyanobacteria from Brazilian environments.</title>
        <authorList>
            <person name="Alvarenga D.O."/>
            <person name="Andreote A.P.D."/>
            <person name="Branco L.H.Z."/>
            <person name="Delbaje E."/>
            <person name="Cruz R.B."/>
            <person name="Varani A.M."/>
            <person name="Fiore M.F."/>
        </authorList>
    </citation>
    <scope>NUCLEOTIDE SEQUENCE [LARGE SCALE GENOMIC DNA]</scope>
    <source>
        <strain evidence="2 3">CENA369</strain>
    </source>
</reference>
<sequence>MLKQLVMFGYSLVFILTIILSSGFLNIILPYSKTIQNLGEISVKWQYFTEHKDDYNAIFLGPSTTYFGVVPKLFDEYMTTEGKNVKSFNFGISGANVAEIDFYLQKILELKPANLKWIFLDCSVDLFTNYGATSAQEIYWHTPGKTLENFKLILESSIDSWPVKVSYLSANFQSFIYRWLGLGQFANLWQEKILNIDLSNPDPLAKVSEDKLLQESGYYAIDWQQKAEKWQTLFRANGLNTYLKNLKKEQLKLADSDSEFNTSSTIYGVQMMRNITAKIKQFRQNNNKVEAIFFIPPLLEIDSNFSALYKAYKSGYIETLFNFNVPNKFTNLYEVNRRIDSAHLNHQGAQEFTLLLASEFKQHLNNSEEKLVSSIK</sequence>
<comment type="caution">
    <text evidence="2">The sequence shown here is derived from an EMBL/GenBank/DDBJ whole genome shotgun (WGS) entry which is preliminary data.</text>
</comment>
<accession>A0A8J7IVJ0</accession>
<dbReference type="SUPFAM" id="SSF52266">
    <property type="entry name" value="SGNH hydrolase"/>
    <property type="match status" value="1"/>
</dbReference>
<dbReference type="EMBL" id="JAECZA010000313">
    <property type="protein sequence ID" value="MBH8578102.1"/>
    <property type="molecule type" value="Genomic_DNA"/>
</dbReference>
<evidence type="ECO:0000313" key="2">
    <source>
        <dbReference type="EMBL" id="MBH8578102.1"/>
    </source>
</evidence>
<name>A0A8J7IVJ0_9NOST</name>
<dbReference type="RefSeq" id="WP_214436772.1">
    <property type="nucleotide sequence ID" value="NZ_CAWPUQ010000252.1"/>
</dbReference>
<feature type="transmembrane region" description="Helical" evidence="1">
    <location>
        <begin position="7"/>
        <end position="29"/>
    </location>
</feature>
<evidence type="ECO:0008006" key="4">
    <source>
        <dbReference type="Google" id="ProtNLM"/>
    </source>
</evidence>